<gene>
    <name evidence="1" type="ORF">NCTC7582_00701</name>
</gene>
<sequence>MVTLTDKLMCTSLLKAKNDKTEFSFFLHLETSGIKKCFVSMKHENINHNVWVMHEVELKFLFY</sequence>
<dbReference type="Proteomes" id="UP000251431">
    <property type="component" value="Unassembled WGS sequence"/>
</dbReference>
<evidence type="ECO:0000313" key="1">
    <source>
        <dbReference type="EMBL" id="SPT96793.1"/>
    </source>
</evidence>
<organism evidence="1 2">
    <name type="scientific">Lysinibacillus capsici</name>
    <dbReference type="NCBI Taxonomy" id="2115968"/>
    <lineage>
        <taxon>Bacteria</taxon>
        <taxon>Bacillati</taxon>
        <taxon>Bacillota</taxon>
        <taxon>Bacilli</taxon>
        <taxon>Bacillales</taxon>
        <taxon>Bacillaceae</taxon>
        <taxon>Lysinibacillus</taxon>
    </lineage>
</organism>
<protein>
    <submittedName>
        <fullName evidence="1">Uncharacterized protein</fullName>
    </submittedName>
</protein>
<reference evidence="1 2" key="1">
    <citation type="submission" date="2018-06" db="EMBL/GenBank/DDBJ databases">
        <authorList>
            <consortium name="Pathogen Informatics"/>
            <person name="Doyle S."/>
        </authorList>
    </citation>
    <scope>NUCLEOTIDE SEQUENCE [LARGE SCALE GENOMIC DNA]</scope>
    <source>
        <strain evidence="1 2">NCTC7582</strain>
    </source>
</reference>
<evidence type="ECO:0000313" key="2">
    <source>
        <dbReference type="Proteomes" id="UP000251431"/>
    </source>
</evidence>
<accession>A0A2X0XHB6</accession>
<name>A0A2X0XHB6_9BACI</name>
<proteinExistence type="predicted"/>
<dbReference type="EMBL" id="UAQE01000001">
    <property type="protein sequence ID" value="SPT96793.1"/>
    <property type="molecule type" value="Genomic_DNA"/>
</dbReference>
<dbReference type="AlphaFoldDB" id="A0A2X0XHB6"/>